<evidence type="ECO:0000259" key="16">
    <source>
        <dbReference type="Pfam" id="PF08028"/>
    </source>
</evidence>
<dbReference type="Gene3D" id="2.40.110.10">
    <property type="entry name" value="Butyryl-CoA Dehydrogenase, subunit A, domain 2"/>
    <property type="match status" value="1"/>
</dbReference>
<evidence type="ECO:0000313" key="17">
    <source>
        <dbReference type="EMBL" id="MDG3494919.1"/>
    </source>
</evidence>
<evidence type="ECO:0000256" key="5">
    <source>
        <dbReference type="ARBA" id="ARBA00023002"/>
    </source>
</evidence>
<dbReference type="InterPro" id="IPR023922">
    <property type="entry name" value="S04_starv_induced_SfnB"/>
</dbReference>
<evidence type="ECO:0000256" key="1">
    <source>
        <dbReference type="ARBA" id="ARBA00004496"/>
    </source>
</evidence>
<keyword evidence="2" id="KW-0285">Flavoprotein</keyword>
<evidence type="ECO:0000259" key="14">
    <source>
        <dbReference type="Pfam" id="PF02770"/>
    </source>
</evidence>
<dbReference type="InterPro" id="IPR006091">
    <property type="entry name" value="Acyl-CoA_Oxase/DH_mid-dom"/>
</dbReference>
<evidence type="ECO:0000256" key="11">
    <source>
        <dbReference type="ARBA" id="ARBA00047859"/>
    </source>
</evidence>
<evidence type="ECO:0000256" key="3">
    <source>
        <dbReference type="ARBA" id="ARBA00022643"/>
    </source>
</evidence>
<gene>
    <name evidence="17" type="ORF">FEV09_10155</name>
</gene>
<dbReference type="InterPro" id="IPR036250">
    <property type="entry name" value="AcylCo_DH-like_C"/>
</dbReference>
<dbReference type="PIRSF" id="PIRSF016578">
    <property type="entry name" value="HsaA"/>
    <property type="match status" value="1"/>
</dbReference>
<dbReference type="SUPFAM" id="SSF56645">
    <property type="entry name" value="Acyl-CoA dehydrogenase NM domain-like"/>
    <property type="match status" value="1"/>
</dbReference>
<dbReference type="PANTHER" id="PTHR43884:SF12">
    <property type="entry name" value="ISOVALERYL-COA DEHYDROGENASE, MITOCHONDRIAL-RELATED"/>
    <property type="match status" value="1"/>
</dbReference>
<dbReference type="RefSeq" id="WP_009627022.1">
    <property type="nucleotide sequence ID" value="NZ_VBTY01000070.1"/>
</dbReference>
<sequence length="404" mass="45024">MTFVLDIKANRKQTHIIKDDQEAIAIAHQLASKFTQGASDRDREGKVPLEEVNRYSESGLWGITVPKEYGGSFVSNVTLAEVTKIISEADSSLGQIPQNHLYIVESIRLDGTDQQKKFYFDQVLKGKRFGNAFSEIGTKNVADVQTRVTKTGSKYLLNGRKFYSTGALVADWIPVVASNDDHKTVIVILERGTPGLTIIDDWNSFGQRCTGSGTTIIENVEVSEEQIILQFQAFERPTTQGPVAQIIQAAVDVGIAKAALKDTLHYVRNYARPWIDVEIEHGYEDPLTLYNIGQVVIQVHAAEALLRRSGEYIDLANANPTDRTVAEASIAVAEAKAIAAEASILASNKLFELAGTKSTLRQYNLDRHWRNARTHTLHDPARWKYYAVGNFYLNAENPPRHPWL</sequence>
<feature type="domain" description="Acyl-CoA dehydrogenase/oxidase N-terminal" evidence="15">
    <location>
        <begin position="31"/>
        <end position="127"/>
    </location>
</feature>
<organism evidence="17 18">
    <name type="scientific">Pseudanabaena catenata USMAC16</name>
    <dbReference type="NCBI Taxonomy" id="1855837"/>
    <lineage>
        <taxon>Bacteria</taxon>
        <taxon>Bacillati</taxon>
        <taxon>Cyanobacteriota</taxon>
        <taxon>Cyanophyceae</taxon>
        <taxon>Pseudanabaenales</taxon>
        <taxon>Pseudanabaenaceae</taxon>
        <taxon>Pseudanabaena</taxon>
    </lineage>
</organism>
<evidence type="ECO:0000256" key="9">
    <source>
        <dbReference type="ARBA" id="ARBA00034328"/>
    </source>
</evidence>
<dbReference type="PANTHER" id="PTHR43884">
    <property type="entry name" value="ACYL-COA DEHYDROGENASE"/>
    <property type="match status" value="1"/>
</dbReference>
<comment type="pathway">
    <text evidence="7">Sulfur metabolism; dibenzothiophene degradation.</text>
</comment>
<keyword evidence="18" id="KW-1185">Reference proteome</keyword>
<protein>
    <recommendedName>
        <fullName evidence="10">Dibenzothiophene monooxygenase</fullName>
        <ecNumber evidence="9">1.14.14.21</ecNumber>
    </recommendedName>
</protein>
<accession>A0A9X4MEW6</accession>
<dbReference type="Gene3D" id="1.20.140.10">
    <property type="entry name" value="Butyryl-CoA Dehydrogenase, subunit A, domain 3"/>
    <property type="match status" value="1"/>
</dbReference>
<dbReference type="InterPro" id="IPR009100">
    <property type="entry name" value="AcylCoA_DH/oxidase_NM_dom_sf"/>
</dbReference>
<dbReference type="InterPro" id="IPR037069">
    <property type="entry name" value="AcylCoA_DH/ox_N_sf"/>
</dbReference>
<keyword evidence="6" id="KW-0503">Monooxygenase</keyword>
<dbReference type="EC" id="1.14.14.21" evidence="9"/>
<dbReference type="Pfam" id="PF02770">
    <property type="entry name" value="Acyl-CoA_dh_M"/>
    <property type="match status" value="1"/>
</dbReference>
<evidence type="ECO:0000256" key="7">
    <source>
        <dbReference type="ARBA" id="ARBA00034307"/>
    </source>
</evidence>
<keyword evidence="3" id="KW-0288">FMN</keyword>
<dbReference type="GO" id="GO:0005737">
    <property type="term" value="C:cytoplasm"/>
    <property type="evidence" value="ECO:0007669"/>
    <property type="project" value="UniProtKB-SubCell"/>
</dbReference>
<evidence type="ECO:0000259" key="15">
    <source>
        <dbReference type="Pfam" id="PF02771"/>
    </source>
</evidence>
<keyword evidence="5 17" id="KW-0560">Oxidoreductase</keyword>
<reference evidence="17" key="1">
    <citation type="submission" date="2019-05" db="EMBL/GenBank/DDBJ databases">
        <title>Whole genome sequencing of Pseudanabaena catenata USMAC16.</title>
        <authorList>
            <person name="Khan Z."/>
            <person name="Omar W.M."/>
            <person name="Convey P."/>
            <person name="Merican F."/>
            <person name="Najimudin N."/>
        </authorList>
    </citation>
    <scope>NUCLEOTIDE SEQUENCE</scope>
    <source>
        <strain evidence="17">USMAC16</strain>
    </source>
</reference>
<proteinExistence type="inferred from homology"/>
<comment type="catalytic activity">
    <reaction evidence="12">
        <text>dibenzothiophene 5-oxide + FMNH2 + O2 = dibenzothiophene 5,5-dioxide + FMN + H2O + H(+)</text>
        <dbReference type="Rhea" id="RHEA:49080"/>
        <dbReference type="ChEBI" id="CHEBI:15377"/>
        <dbReference type="ChEBI" id="CHEBI:15378"/>
        <dbReference type="ChEBI" id="CHEBI:15379"/>
        <dbReference type="ChEBI" id="CHEBI:23683"/>
        <dbReference type="ChEBI" id="CHEBI:57618"/>
        <dbReference type="ChEBI" id="CHEBI:58210"/>
        <dbReference type="ChEBI" id="CHEBI:90356"/>
    </reaction>
</comment>
<evidence type="ECO:0000256" key="4">
    <source>
        <dbReference type="ARBA" id="ARBA00022741"/>
    </source>
</evidence>
<feature type="domain" description="Acyl-CoA oxidase/dehydrogenase middle" evidence="14">
    <location>
        <begin position="140"/>
        <end position="220"/>
    </location>
</feature>
<dbReference type="SUPFAM" id="SSF47203">
    <property type="entry name" value="Acyl-CoA dehydrogenase C-terminal domain-like"/>
    <property type="match status" value="1"/>
</dbReference>
<evidence type="ECO:0000256" key="10">
    <source>
        <dbReference type="ARBA" id="ARBA00034345"/>
    </source>
</evidence>
<dbReference type="GO" id="GO:0004497">
    <property type="term" value="F:monooxygenase activity"/>
    <property type="evidence" value="ECO:0007669"/>
    <property type="project" value="UniProtKB-KW"/>
</dbReference>
<dbReference type="InterPro" id="IPR046373">
    <property type="entry name" value="Acyl-CoA_Oxase/DH_mid-dom_sf"/>
</dbReference>
<dbReference type="InterPro" id="IPR013107">
    <property type="entry name" value="Acyl-CoA_DH_C"/>
</dbReference>
<evidence type="ECO:0000256" key="8">
    <source>
        <dbReference type="ARBA" id="ARBA00034317"/>
    </source>
</evidence>
<evidence type="ECO:0000313" key="18">
    <source>
        <dbReference type="Proteomes" id="UP001152872"/>
    </source>
</evidence>
<evidence type="ECO:0000256" key="2">
    <source>
        <dbReference type="ARBA" id="ARBA00022630"/>
    </source>
</evidence>
<dbReference type="AlphaFoldDB" id="A0A9X4MEW6"/>
<dbReference type="Pfam" id="PF08028">
    <property type="entry name" value="Acyl-CoA_dh_2"/>
    <property type="match status" value="1"/>
</dbReference>
<dbReference type="InterPro" id="IPR013786">
    <property type="entry name" value="AcylCoA_DH/ox_N"/>
</dbReference>
<comment type="caution">
    <text evidence="17">The sequence shown here is derived from an EMBL/GenBank/DDBJ whole genome shotgun (WGS) entry which is preliminary data.</text>
</comment>
<evidence type="ECO:0000256" key="13">
    <source>
        <dbReference type="ARBA" id="ARBA00049456"/>
    </source>
</evidence>
<comment type="subcellular location">
    <subcellularLocation>
        <location evidence="1">Cytoplasm</location>
    </subcellularLocation>
</comment>
<dbReference type="Proteomes" id="UP001152872">
    <property type="component" value="Unassembled WGS sequence"/>
</dbReference>
<dbReference type="GO" id="GO:0006552">
    <property type="term" value="P:L-leucine catabolic process"/>
    <property type="evidence" value="ECO:0007669"/>
    <property type="project" value="TreeGrafter"/>
</dbReference>
<dbReference type="NCBIfam" id="TIGR04022">
    <property type="entry name" value="sulfur_SfnB"/>
    <property type="match status" value="1"/>
</dbReference>
<comment type="catalytic activity">
    <reaction evidence="11">
        <text>dibenzothiophene + FMNH2 + O2 = dibenzothiophene 5-oxide + FMN + H2O + H(+)</text>
        <dbReference type="Rhea" id="RHEA:49076"/>
        <dbReference type="ChEBI" id="CHEBI:15377"/>
        <dbReference type="ChEBI" id="CHEBI:15378"/>
        <dbReference type="ChEBI" id="CHEBI:15379"/>
        <dbReference type="ChEBI" id="CHEBI:23681"/>
        <dbReference type="ChEBI" id="CHEBI:23683"/>
        <dbReference type="ChEBI" id="CHEBI:57618"/>
        <dbReference type="ChEBI" id="CHEBI:58210"/>
    </reaction>
</comment>
<keyword evidence="4" id="KW-0547">Nucleotide-binding</keyword>
<name>A0A9X4MEW6_9CYAN</name>
<dbReference type="GO" id="GO:0050660">
    <property type="term" value="F:flavin adenine dinucleotide binding"/>
    <property type="evidence" value="ECO:0007669"/>
    <property type="project" value="InterPro"/>
</dbReference>
<comment type="similarity">
    <text evidence="8">Belongs to the DszC flavin monooxygenase family.</text>
</comment>
<dbReference type="EMBL" id="VBTY01000070">
    <property type="protein sequence ID" value="MDG3494919.1"/>
    <property type="molecule type" value="Genomic_DNA"/>
</dbReference>
<evidence type="ECO:0000256" key="6">
    <source>
        <dbReference type="ARBA" id="ARBA00023033"/>
    </source>
</evidence>
<comment type="catalytic activity">
    <reaction evidence="13">
        <text>dibenzothiophene + 2 FMNH2 + 2 O2 = dibenzothiophene 5,5-dioxide + 2 FMN + 2 H2O + 2 H(+)</text>
        <dbReference type="Rhea" id="RHEA:49072"/>
        <dbReference type="ChEBI" id="CHEBI:15377"/>
        <dbReference type="ChEBI" id="CHEBI:15378"/>
        <dbReference type="ChEBI" id="CHEBI:15379"/>
        <dbReference type="ChEBI" id="CHEBI:23681"/>
        <dbReference type="ChEBI" id="CHEBI:57618"/>
        <dbReference type="ChEBI" id="CHEBI:58210"/>
        <dbReference type="ChEBI" id="CHEBI:90356"/>
        <dbReference type="EC" id="1.14.14.21"/>
    </reaction>
</comment>
<dbReference type="GO" id="GO:0008470">
    <property type="term" value="F:3-methylbutanoyl-CoA dehydrogenase activity"/>
    <property type="evidence" value="ECO:0007669"/>
    <property type="project" value="TreeGrafter"/>
</dbReference>
<feature type="domain" description="Acyl-CoA dehydrogenase C-terminal" evidence="16">
    <location>
        <begin position="246"/>
        <end position="379"/>
    </location>
</feature>
<dbReference type="Pfam" id="PF02771">
    <property type="entry name" value="Acyl-CoA_dh_N"/>
    <property type="match status" value="1"/>
</dbReference>
<dbReference type="Gene3D" id="1.10.540.10">
    <property type="entry name" value="Acyl-CoA dehydrogenase/oxidase, N-terminal domain"/>
    <property type="match status" value="1"/>
</dbReference>
<evidence type="ECO:0000256" key="12">
    <source>
        <dbReference type="ARBA" id="ARBA00048445"/>
    </source>
</evidence>